<dbReference type="Gene3D" id="1.20.120.450">
    <property type="entry name" value="dinb family like domain"/>
    <property type="match status" value="1"/>
</dbReference>
<name>A0A6N6M535_9FLAO</name>
<dbReference type="Proteomes" id="UP000435357">
    <property type="component" value="Unassembled WGS sequence"/>
</dbReference>
<dbReference type="EMBL" id="WACR01000004">
    <property type="protein sequence ID" value="KAB1064719.1"/>
    <property type="molecule type" value="Genomic_DNA"/>
</dbReference>
<accession>A0A6N6M535</accession>
<dbReference type="RefSeq" id="WP_151167038.1">
    <property type="nucleotide sequence ID" value="NZ_WACR01000004.1"/>
</dbReference>
<dbReference type="AlphaFoldDB" id="A0A6N6M535"/>
<evidence type="ECO:0000313" key="1">
    <source>
        <dbReference type="EMBL" id="KAB1064719.1"/>
    </source>
</evidence>
<gene>
    <name evidence="1" type="ORF">F3059_05025</name>
</gene>
<sequence length="154" mass="17720">MTVDIHNKRKKAIDQLRSLSESAKPVFGIMTPQHMIEHLGETIIMSNGKVELPLMVEESNARATKEKIIDGEAPIPKGVVQPGSDRKLKELRFKSLKEAIDKLEKGLEAFDDYFINNPNSKPMHPIMGNLNHSEWIVFHNKHFKHHFEQFELLK</sequence>
<evidence type="ECO:0000313" key="2">
    <source>
        <dbReference type="Proteomes" id="UP000435357"/>
    </source>
</evidence>
<reference evidence="1 2" key="1">
    <citation type="submission" date="2019-09" db="EMBL/GenBank/DDBJ databases">
        <title>Genomes of Cryomorphaceae.</title>
        <authorList>
            <person name="Bowman J.P."/>
        </authorList>
    </citation>
    <scope>NUCLEOTIDE SEQUENCE [LARGE SCALE GENOMIC DNA]</scope>
    <source>
        <strain evidence="1 2">KCTC 52047</strain>
    </source>
</reference>
<proteinExistence type="predicted"/>
<comment type="caution">
    <text evidence="1">The sequence shown here is derived from an EMBL/GenBank/DDBJ whole genome shotgun (WGS) entry which is preliminary data.</text>
</comment>
<organism evidence="1 2">
    <name type="scientific">Salibacter halophilus</name>
    <dbReference type="NCBI Taxonomy" id="1803916"/>
    <lineage>
        <taxon>Bacteria</taxon>
        <taxon>Pseudomonadati</taxon>
        <taxon>Bacteroidota</taxon>
        <taxon>Flavobacteriia</taxon>
        <taxon>Flavobacteriales</taxon>
        <taxon>Salibacteraceae</taxon>
        <taxon>Salibacter</taxon>
    </lineage>
</organism>
<protein>
    <submittedName>
        <fullName evidence="1">DUF1569 domain-containing protein</fullName>
    </submittedName>
</protein>
<dbReference type="InterPro" id="IPR034660">
    <property type="entry name" value="DinB/YfiT-like"/>
</dbReference>
<dbReference type="OrthoDB" id="9801625at2"/>
<keyword evidence="2" id="KW-1185">Reference proteome</keyword>